<name>A0A5N7C7B2_PETAA</name>
<dbReference type="AlphaFoldDB" id="A0A5N7C7B2"/>
<evidence type="ECO:0000256" key="3">
    <source>
        <dbReference type="SAM" id="SignalP"/>
    </source>
</evidence>
<protein>
    <submittedName>
        <fullName evidence="4">Cutinase</fullName>
    </submittedName>
</protein>
<keyword evidence="1" id="KW-0378">Hydrolase</keyword>
<dbReference type="Pfam" id="PF01083">
    <property type="entry name" value="Cutinase"/>
    <property type="match status" value="1"/>
</dbReference>
<dbReference type="GO" id="GO:0052689">
    <property type="term" value="F:carboxylic ester hydrolase activity"/>
    <property type="evidence" value="ECO:0007669"/>
    <property type="project" value="UniProtKB-ARBA"/>
</dbReference>
<dbReference type="EMBL" id="ML735261">
    <property type="protein sequence ID" value="KAE8389788.1"/>
    <property type="molecule type" value="Genomic_DNA"/>
</dbReference>
<dbReference type="OrthoDB" id="2586582at2759"/>
<evidence type="ECO:0000256" key="2">
    <source>
        <dbReference type="ARBA" id="ARBA00023157"/>
    </source>
</evidence>
<accession>A0A8H6EB82</accession>
<reference evidence="4" key="2">
    <citation type="submission" date="2019-04" db="EMBL/GenBank/DDBJ databases">
        <title>Friends and foes A comparative genomics studyof 23 Aspergillus species from section Flavi.</title>
        <authorList>
            <consortium name="DOE Joint Genome Institute"/>
            <person name="Kjaerbolling I."/>
            <person name="Vesth T."/>
            <person name="Frisvad J.C."/>
            <person name="Nybo J.L."/>
            <person name="Theobald S."/>
            <person name="Kildgaard S."/>
            <person name="Isbrandt T."/>
            <person name="Kuo A."/>
            <person name="Sato A."/>
            <person name="Lyhne E.K."/>
            <person name="Kogle M.E."/>
            <person name="Wiebenga A."/>
            <person name="Kun R.S."/>
            <person name="Lubbers R.J."/>
            <person name="Makela M.R."/>
            <person name="Barry K."/>
            <person name="Chovatia M."/>
            <person name="Clum A."/>
            <person name="Daum C."/>
            <person name="Haridas S."/>
            <person name="He G."/>
            <person name="LaButti K."/>
            <person name="Lipzen A."/>
            <person name="Mondo S."/>
            <person name="Riley R."/>
            <person name="Salamov A."/>
            <person name="Simmons B.A."/>
            <person name="Magnuson J.K."/>
            <person name="Henrissat B."/>
            <person name="Mortensen U.H."/>
            <person name="Larsen T.O."/>
            <person name="Devries R.P."/>
            <person name="Grigoriev I.V."/>
            <person name="Machida M."/>
            <person name="Baker S.E."/>
            <person name="Andersen M.R."/>
        </authorList>
    </citation>
    <scope>NUCLEOTIDE SEQUENCE [LARGE SCALE GENOMIC DNA]</scope>
    <source>
        <strain evidence="4">IBT 14317</strain>
    </source>
</reference>
<dbReference type="Proteomes" id="UP000541154">
    <property type="component" value="Unassembled WGS sequence"/>
</dbReference>
<dbReference type="SMART" id="SM01110">
    <property type="entry name" value="Cutinase"/>
    <property type="match status" value="1"/>
</dbReference>
<keyword evidence="6" id="KW-1185">Reference proteome</keyword>
<dbReference type="InterPro" id="IPR029058">
    <property type="entry name" value="AB_hydrolase_fold"/>
</dbReference>
<dbReference type="EMBL" id="SPNV01000009">
    <property type="protein sequence ID" value="KAF5866384.1"/>
    <property type="molecule type" value="Genomic_DNA"/>
</dbReference>
<accession>A0A5N7C7B2</accession>
<evidence type="ECO:0000256" key="1">
    <source>
        <dbReference type="ARBA" id="ARBA00022801"/>
    </source>
</evidence>
<dbReference type="PANTHER" id="PTHR33630:SF13">
    <property type="entry name" value="ACETYLXYLAN ESTERASE"/>
    <property type="match status" value="1"/>
</dbReference>
<dbReference type="SUPFAM" id="SSF53474">
    <property type="entry name" value="alpha/beta-Hydrolases"/>
    <property type="match status" value="1"/>
</dbReference>
<dbReference type="PANTHER" id="PTHR33630">
    <property type="entry name" value="CUTINASE RV1984C-RELATED-RELATED"/>
    <property type="match status" value="1"/>
</dbReference>
<dbReference type="Proteomes" id="UP000326877">
    <property type="component" value="Unassembled WGS sequence"/>
</dbReference>
<dbReference type="InterPro" id="IPR000675">
    <property type="entry name" value="Cutinase/axe"/>
</dbReference>
<feature type="signal peptide" evidence="3">
    <location>
        <begin position="1"/>
        <end position="15"/>
    </location>
</feature>
<organism evidence="4">
    <name type="scientific">Petromyces alliaceus</name>
    <name type="common">Aspergillus alliaceus</name>
    <dbReference type="NCBI Taxonomy" id="209559"/>
    <lineage>
        <taxon>Eukaryota</taxon>
        <taxon>Fungi</taxon>
        <taxon>Dikarya</taxon>
        <taxon>Ascomycota</taxon>
        <taxon>Pezizomycotina</taxon>
        <taxon>Eurotiomycetes</taxon>
        <taxon>Eurotiomycetidae</taxon>
        <taxon>Eurotiales</taxon>
        <taxon>Aspergillaceae</taxon>
        <taxon>Aspergillus</taxon>
        <taxon>Aspergillus subgen. Circumdati</taxon>
    </lineage>
</organism>
<evidence type="ECO:0000313" key="6">
    <source>
        <dbReference type="Proteomes" id="UP000541154"/>
    </source>
</evidence>
<evidence type="ECO:0000313" key="5">
    <source>
        <dbReference type="EMBL" id="KAF5866384.1"/>
    </source>
</evidence>
<keyword evidence="2" id="KW-1015">Disulfide bond</keyword>
<gene>
    <name evidence="4" type="ORF">BDV23DRAFT_156502</name>
    <name evidence="5" type="ORF">ETB97_012551</name>
</gene>
<proteinExistence type="predicted"/>
<dbReference type="Gene3D" id="3.40.50.1820">
    <property type="entry name" value="alpha/beta hydrolase"/>
    <property type="match status" value="1"/>
</dbReference>
<reference evidence="5 6" key="1">
    <citation type="submission" date="2019-04" db="EMBL/GenBank/DDBJ databases">
        <title>Aspergillus burnettii sp. nov., novel species from soil in southeast Queensland.</title>
        <authorList>
            <person name="Gilchrist C.L.M."/>
            <person name="Pitt J.I."/>
            <person name="Lange L."/>
            <person name="Lacey H.J."/>
            <person name="Vuong D."/>
            <person name="Midgley D.J."/>
            <person name="Greenfield P."/>
            <person name="Bradbury M."/>
            <person name="Lacey E."/>
            <person name="Busk P.K."/>
            <person name="Pilgaard B."/>
            <person name="Chooi Y.H."/>
            <person name="Piggott A.M."/>
        </authorList>
    </citation>
    <scope>NUCLEOTIDE SEQUENCE [LARGE SCALE GENOMIC DNA]</scope>
    <source>
        <strain evidence="5 6">FRR 5400</strain>
    </source>
</reference>
<sequence length="237" mass="25247">MLSLLKILLFSKALSIRVNSLPQQSSCSGIHVFGARETFAPAGFGAAGDIVNLILEAHPSATSEAIDYPAAGGDFNAYSVRRGAQAVATQVSDYANRCPETKLVLVGYSQGAHIIDDAMCEGGDTYMGISNITAPIPIAVGSHVKAMIWMGSPRHTPGAPYNVGTSNAPGFDPRLTGQICAPYTNIIQSYCDDADPYCSDGDNETLHMNYGQTYGLAALQFVNNQLSQKTRERHSLL</sequence>
<feature type="chain" id="PRO_5043207818" evidence="3">
    <location>
        <begin position="16"/>
        <end position="237"/>
    </location>
</feature>
<keyword evidence="3" id="KW-0732">Signal</keyword>
<evidence type="ECO:0000313" key="4">
    <source>
        <dbReference type="EMBL" id="KAE8389788.1"/>
    </source>
</evidence>